<reference evidence="8 9" key="1">
    <citation type="submission" date="2018-07" db="EMBL/GenBank/DDBJ databases">
        <title>GABA Modulating Bacteria of the Human Gut Microbiota.</title>
        <authorList>
            <person name="Strandwitz P."/>
            <person name="Kim K.H."/>
            <person name="Terekhova D."/>
            <person name="Liu J.K."/>
            <person name="Sharma A."/>
            <person name="Levering J."/>
            <person name="Mcdonald D."/>
            <person name="Dietrich D."/>
            <person name="Ramadhar T.R."/>
            <person name="Lekbua A."/>
            <person name="Mroue N."/>
            <person name="Liston C."/>
            <person name="Stewart E.J."/>
            <person name="Dubin M.J."/>
            <person name="Zengler K."/>
            <person name="Knight R."/>
            <person name="Gilbert J.A."/>
            <person name="Clardy J."/>
            <person name="Lewis K."/>
        </authorList>
    </citation>
    <scope>NUCLEOTIDE SEQUENCE [LARGE SCALE GENOMIC DNA]</scope>
    <source>
        <strain evidence="8 9">KLE1738</strain>
    </source>
</reference>
<keyword evidence="9" id="KW-1185">Reference proteome</keyword>
<evidence type="ECO:0000313" key="8">
    <source>
        <dbReference type="EMBL" id="RFT06491.1"/>
    </source>
</evidence>
<protein>
    <submittedName>
        <fullName evidence="8">Sigma-70 family RNA polymerase sigma factor</fullName>
    </submittedName>
</protein>
<feature type="domain" description="RNA polymerase sigma factor 70 region 4 type 2" evidence="7">
    <location>
        <begin position="111"/>
        <end position="162"/>
    </location>
</feature>
<gene>
    <name evidence="8" type="ORF">DV520_06765</name>
</gene>
<evidence type="ECO:0000259" key="6">
    <source>
        <dbReference type="Pfam" id="PF04542"/>
    </source>
</evidence>
<dbReference type="NCBIfam" id="TIGR02937">
    <property type="entry name" value="sigma70-ECF"/>
    <property type="match status" value="1"/>
</dbReference>
<dbReference type="OrthoDB" id="1692185at2"/>
<keyword evidence="5" id="KW-0804">Transcription</keyword>
<comment type="similarity">
    <text evidence="1">Belongs to the sigma-70 factor family. ECF subfamily.</text>
</comment>
<evidence type="ECO:0000256" key="4">
    <source>
        <dbReference type="ARBA" id="ARBA00023125"/>
    </source>
</evidence>
<dbReference type="Gene3D" id="1.10.10.10">
    <property type="entry name" value="Winged helix-like DNA-binding domain superfamily/Winged helix DNA-binding domain"/>
    <property type="match status" value="1"/>
</dbReference>
<evidence type="ECO:0000256" key="2">
    <source>
        <dbReference type="ARBA" id="ARBA00023015"/>
    </source>
</evidence>
<dbReference type="Proteomes" id="UP000260649">
    <property type="component" value="Unassembled WGS sequence"/>
</dbReference>
<evidence type="ECO:0000256" key="5">
    <source>
        <dbReference type="ARBA" id="ARBA00023163"/>
    </source>
</evidence>
<proteinExistence type="inferred from homology"/>
<dbReference type="SUPFAM" id="SSF88946">
    <property type="entry name" value="Sigma2 domain of RNA polymerase sigma factors"/>
    <property type="match status" value="1"/>
</dbReference>
<dbReference type="InterPro" id="IPR007627">
    <property type="entry name" value="RNA_pol_sigma70_r2"/>
</dbReference>
<dbReference type="GO" id="GO:0006352">
    <property type="term" value="P:DNA-templated transcription initiation"/>
    <property type="evidence" value="ECO:0007669"/>
    <property type="project" value="InterPro"/>
</dbReference>
<evidence type="ECO:0000256" key="3">
    <source>
        <dbReference type="ARBA" id="ARBA00023082"/>
    </source>
</evidence>
<dbReference type="InterPro" id="IPR013324">
    <property type="entry name" value="RNA_pol_sigma_r3/r4-like"/>
</dbReference>
<dbReference type="SUPFAM" id="SSF88659">
    <property type="entry name" value="Sigma3 and sigma4 domains of RNA polymerase sigma factors"/>
    <property type="match status" value="1"/>
</dbReference>
<comment type="caution">
    <text evidence="8">The sequence shown here is derived from an EMBL/GenBank/DDBJ whole genome shotgun (WGS) entry which is preliminary data.</text>
</comment>
<evidence type="ECO:0000313" key="9">
    <source>
        <dbReference type="Proteomes" id="UP000260649"/>
    </source>
</evidence>
<dbReference type="InterPro" id="IPR013325">
    <property type="entry name" value="RNA_pol_sigma_r2"/>
</dbReference>
<dbReference type="GO" id="GO:0016987">
    <property type="term" value="F:sigma factor activity"/>
    <property type="evidence" value="ECO:0007669"/>
    <property type="project" value="UniProtKB-KW"/>
</dbReference>
<evidence type="ECO:0000259" key="7">
    <source>
        <dbReference type="Pfam" id="PF08281"/>
    </source>
</evidence>
<dbReference type="InterPro" id="IPR036388">
    <property type="entry name" value="WH-like_DNA-bd_sf"/>
</dbReference>
<keyword evidence="4" id="KW-0238">DNA-binding</keyword>
<dbReference type="GO" id="GO:0003677">
    <property type="term" value="F:DNA binding"/>
    <property type="evidence" value="ECO:0007669"/>
    <property type="project" value="UniProtKB-KW"/>
</dbReference>
<accession>A0A3E2B3C6</accession>
<dbReference type="Pfam" id="PF04542">
    <property type="entry name" value="Sigma70_r2"/>
    <property type="match status" value="1"/>
</dbReference>
<dbReference type="InterPro" id="IPR014284">
    <property type="entry name" value="RNA_pol_sigma-70_dom"/>
</dbReference>
<organism evidence="8 9">
    <name type="scientific">Evtepia gabavorous</name>
    <dbReference type="NCBI Taxonomy" id="2211183"/>
    <lineage>
        <taxon>Bacteria</taxon>
        <taxon>Bacillati</taxon>
        <taxon>Bacillota</taxon>
        <taxon>Clostridia</taxon>
        <taxon>Eubacteriales</taxon>
        <taxon>Evtepia</taxon>
    </lineage>
</organism>
<dbReference type="PANTHER" id="PTHR43133">
    <property type="entry name" value="RNA POLYMERASE ECF-TYPE SIGMA FACTO"/>
    <property type="match status" value="1"/>
</dbReference>
<dbReference type="InterPro" id="IPR039425">
    <property type="entry name" value="RNA_pol_sigma-70-like"/>
</dbReference>
<feature type="domain" description="RNA polymerase sigma-70 region 2" evidence="6">
    <location>
        <begin position="22"/>
        <end position="88"/>
    </location>
</feature>
<dbReference type="GeneID" id="97995431"/>
<name>A0A3E2B3C6_9FIRM</name>
<keyword evidence="3" id="KW-0731">Sigma factor</keyword>
<evidence type="ECO:0000256" key="1">
    <source>
        <dbReference type="ARBA" id="ARBA00010641"/>
    </source>
</evidence>
<dbReference type="EMBL" id="QQRQ01000009">
    <property type="protein sequence ID" value="RFT06491.1"/>
    <property type="molecule type" value="Genomic_DNA"/>
</dbReference>
<keyword evidence="2" id="KW-0805">Transcription regulation</keyword>
<dbReference type="AlphaFoldDB" id="A0A3E2B3C6"/>
<dbReference type="InterPro" id="IPR013249">
    <property type="entry name" value="RNA_pol_sigma70_r4_t2"/>
</dbReference>
<dbReference type="RefSeq" id="WP_021919245.1">
    <property type="nucleotide sequence ID" value="NZ_CAKXKJ010000016.1"/>
</dbReference>
<dbReference type="PANTHER" id="PTHR43133:SF8">
    <property type="entry name" value="RNA POLYMERASE SIGMA FACTOR HI_1459-RELATED"/>
    <property type="match status" value="1"/>
</dbReference>
<sequence length="171" mass="20186">MDADFRLLSQMKRGEEEAIECFVRKYYPSILQYCHYHLQEIHDAEDLTQETFARFFASLDRYKHYGKAANYLYVIAGNLCRDHYRRQSELPLADLPEPADRPLDTLDTRLDLQDAFRVLPPEIQPAAVLFFLQERKQREIAKILGIGLPLVKYRIRKARELLAQFLRKEAP</sequence>
<dbReference type="Pfam" id="PF08281">
    <property type="entry name" value="Sigma70_r4_2"/>
    <property type="match status" value="1"/>
</dbReference>
<dbReference type="Gene3D" id="1.10.1740.10">
    <property type="match status" value="1"/>
</dbReference>